<reference evidence="4" key="1">
    <citation type="submission" date="2024-02" db="UniProtKB">
        <authorList>
            <consortium name="WormBaseParasite"/>
        </authorList>
    </citation>
    <scope>IDENTIFICATION</scope>
</reference>
<evidence type="ECO:0000313" key="3">
    <source>
        <dbReference type="Proteomes" id="UP000887575"/>
    </source>
</evidence>
<dbReference type="Gene3D" id="3.40.50.410">
    <property type="entry name" value="von Willebrand factor, type A domain"/>
    <property type="match status" value="1"/>
</dbReference>
<evidence type="ECO:0000256" key="1">
    <source>
        <dbReference type="SAM" id="SignalP"/>
    </source>
</evidence>
<dbReference type="InterPro" id="IPR016187">
    <property type="entry name" value="CTDL_fold"/>
</dbReference>
<keyword evidence="3" id="KW-1185">Reference proteome</keyword>
<evidence type="ECO:0000259" key="2">
    <source>
        <dbReference type="PROSITE" id="PS50234"/>
    </source>
</evidence>
<dbReference type="InterPro" id="IPR016186">
    <property type="entry name" value="C-type_lectin-like/link_sf"/>
</dbReference>
<organism evidence="3 4">
    <name type="scientific">Mesorhabditis belari</name>
    <dbReference type="NCBI Taxonomy" id="2138241"/>
    <lineage>
        <taxon>Eukaryota</taxon>
        <taxon>Metazoa</taxon>
        <taxon>Ecdysozoa</taxon>
        <taxon>Nematoda</taxon>
        <taxon>Chromadorea</taxon>
        <taxon>Rhabditida</taxon>
        <taxon>Rhabditina</taxon>
        <taxon>Rhabditomorpha</taxon>
        <taxon>Rhabditoidea</taxon>
        <taxon>Rhabditidae</taxon>
        <taxon>Mesorhabditinae</taxon>
        <taxon>Mesorhabditis</taxon>
    </lineage>
</organism>
<dbReference type="Proteomes" id="UP000887575">
    <property type="component" value="Unassembled WGS sequence"/>
</dbReference>
<keyword evidence="1" id="KW-0732">Signal</keyword>
<dbReference type="PANTHER" id="PTHR31024:SF3">
    <property type="entry name" value="C-TYPE LECTIN-RELATED"/>
    <property type="match status" value="1"/>
</dbReference>
<feature type="signal peptide" evidence="1">
    <location>
        <begin position="1"/>
        <end position="19"/>
    </location>
</feature>
<protein>
    <recommendedName>
        <fullName evidence="2">VWFA domain-containing protein</fullName>
    </recommendedName>
</protein>
<name>A0AAF3ENC5_9BILA</name>
<sequence>MSLKSILVLILFAFARTEAGQCPALTGENLPCVSHVMIAIDASNYMIDQSLALRTIDFVSNTLMPKWSSMKKTITTDIYNCAAPDETKAYDFVILFTANNNQSDITKSSWFSKQQPTLVVNLGKGDYSSWVSEGGATILCNSLDYDDTQADRIIDSACGRITGEDQCHGGTKLIPSSTQVPDDQSSICDCDITKSWNDIMIVIDSSSAMGNESFNQLREFILRAMSEITISKSEPYSTRVGVVSYADSSYGDIHGMGTEVLKQMASDGFYIDATPGQFPDFKQLTKMICDANCFCPGQQQDGYFPVVRDGESWPSQGCYWDSSLTSIQPLVNRTCSTLVSAAGVTAMPNTIIKQRSLIGGAAQNLTKPAFFIGLQRVANVWKWDDGTAYEGGDIYGAGDCSTLRQGSGFNTNITAVDCHEGYYYACQTKPCTSSYYCE</sequence>
<evidence type="ECO:0000313" key="4">
    <source>
        <dbReference type="WBParaSite" id="MBELARI_LOCUS15479"/>
    </source>
</evidence>
<dbReference type="InterPro" id="IPR036465">
    <property type="entry name" value="vWFA_dom_sf"/>
</dbReference>
<dbReference type="Pfam" id="PF00092">
    <property type="entry name" value="VWA"/>
    <property type="match status" value="1"/>
</dbReference>
<feature type="domain" description="VWFA" evidence="2">
    <location>
        <begin position="198"/>
        <end position="248"/>
    </location>
</feature>
<dbReference type="SUPFAM" id="SSF56436">
    <property type="entry name" value="C-type lectin-like"/>
    <property type="match status" value="1"/>
</dbReference>
<dbReference type="WBParaSite" id="MBELARI_LOCUS15479">
    <property type="protein sequence ID" value="MBELARI_LOCUS15479"/>
    <property type="gene ID" value="MBELARI_LOCUS15479"/>
</dbReference>
<dbReference type="SUPFAM" id="SSF53300">
    <property type="entry name" value="vWA-like"/>
    <property type="match status" value="1"/>
</dbReference>
<feature type="chain" id="PRO_5041948266" description="VWFA domain-containing protein" evidence="1">
    <location>
        <begin position="20"/>
        <end position="438"/>
    </location>
</feature>
<dbReference type="PROSITE" id="PS50234">
    <property type="entry name" value="VWFA"/>
    <property type="match status" value="1"/>
</dbReference>
<dbReference type="AlphaFoldDB" id="A0AAF3ENC5"/>
<proteinExistence type="predicted"/>
<accession>A0AAF3ENC5</accession>
<dbReference type="Gene3D" id="3.10.100.10">
    <property type="entry name" value="Mannose-Binding Protein A, subunit A"/>
    <property type="match status" value="1"/>
</dbReference>
<dbReference type="InterPro" id="IPR002035">
    <property type="entry name" value="VWF_A"/>
</dbReference>
<dbReference type="PANTHER" id="PTHR31024">
    <property type="entry name" value="C-TYPE LECTIN"/>
    <property type="match status" value="1"/>
</dbReference>